<sequence length="125" mass="13224">MDPYMARYSQEQPSAMGKKMFRGGARANSFDRVFGDAGGAPTARSYKSKKTHVDTGSRVMSGYQQYSAADFTYAHGNAYGGRGAPNKDYRSTGAPLLCGEGDVSVGRASIRVRHPPGGGSSFSLG</sequence>
<evidence type="ECO:0000313" key="2">
    <source>
        <dbReference type="EMBL" id="CAD9250855.1"/>
    </source>
</evidence>
<accession>A0A6U4F2K2</accession>
<dbReference type="AlphaFoldDB" id="A0A6U4F2K2"/>
<dbReference type="EMBL" id="HBGJ01014433">
    <property type="protein sequence ID" value="CAD9250855.1"/>
    <property type="molecule type" value="Transcribed_RNA"/>
</dbReference>
<reference evidence="1" key="1">
    <citation type="submission" date="2021-01" db="EMBL/GenBank/DDBJ databases">
        <authorList>
            <person name="Corre E."/>
            <person name="Pelletier E."/>
            <person name="Niang G."/>
            <person name="Scheremetjew M."/>
            <person name="Finn R."/>
            <person name="Kale V."/>
            <person name="Holt S."/>
            <person name="Cochrane G."/>
            <person name="Meng A."/>
            <person name="Brown T."/>
            <person name="Cohen L."/>
        </authorList>
    </citation>
    <scope>NUCLEOTIDE SEQUENCE</scope>
    <source>
        <strain evidence="1">CCMP2877</strain>
    </source>
</reference>
<proteinExistence type="predicted"/>
<dbReference type="EMBL" id="HBGJ01014432">
    <property type="protein sequence ID" value="CAD9250854.1"/>
    <property type="molecule type" value="Transcribed_RNA"/>
</dbReference>
<gene>
    <name evidence="1" type="ORF">PPAR1163_LOCUS9215</name>
    <name evidence="2" type="ORF">PPAR1163_LOCUS9216</name>
</gene>
<organism evidence="1">
    <name type="scientific">Phaeomonas parva</name>
    <dbReference type="NCBI Taxonomy" id="124430"/>
    <lineage>
        <taxon>Eukaryota</taxon>
        <taxon>Sar</taxon>
        <taxon>Stramenopiles</taxon>
        <taxon>Ochrophyta</taxon>
        <taxon>Pinguiophyceae</taxon>
        <taxon>Pinguiochrysidales</taxon>
        <taxon>Pinguiochrysidaceae</taxon>
        <taxon>Phaeomonas</taxon>
    </lineage>
</organism>
<name>A0A6U4F2K2_9STRA</name>
<protein>
    <submittedName>
        <fullName evidence="1">Uncharacterized protein</fullName>
    </submittedName>
</protein>
<evidence type="ECO:0000313" key="1">
    <source>
        <dbReference type="EMBL" id="CAD9250854.1"/>
    </source>
</evidence>